<keyword evidence="1" id="KW-0812">Transmembrane</keyword>
<feature type="transmembrane region" description="Helical" evidence="1">
    <location>
        <begin position="5"/>
        <end position="26"/>
    </location>
</feature>
<reference evidence="2" key="1">
    <citation type="journal article" date="2015" name="Nature">
        <title>Complex archaea that bridge the gap between prokaryotes and eukaryotes.</title>
        <authorList>
            <person name="Spang A."/>
            <person name="Saw J.H."/>
            <person name="Jorgensen S.L."/>
            <person name="Zaremba-Niedzwiedzka K."/>
            <person name="Martijn J."/>
            <person name="Lind A.E."/>
            <person name="van Eijk R."/>
            <person name="Schleper C."/>
            <person name="Guy L."/>
            <person name="Ettema T.J."/>
        </authorList>
    </citation>
    <scope>NUCLEOTIDE SEQUENCE</scope>
</reference>
<evidence type="ECO:0000256" key="1">
    <source>
        <dbReference type="SAM" id="Phobius"/>
    </source>
</evidence>
<name>A0A0F9RIZ4_9ZZZZ</name>
<feature type="transmembrane region" description="Helical" evidence="1">
    <location>
        <begin position="135"/>
        <end position="159"/>
    </location>
</feature>
<evidence type="ECO:0000313" key="2">
    <source>
        <dbReference type="EMBL" id="KKN54754.1"/>
    </source>
</evidence>
<gene>
    <name evidence="2" type="ORF">LCGC14_0589060</name>
</gene>
<dbReference type="EMBL" id="LAZR01000913">
    <property type="protein sequence ID" value="KKN54754.1"/>
    <property type="molecule type" value="Genomic_DNA"/>
</dbReference>
<keyword evidence="1" id="KW-1133">Transmembrane helix</keyword>
<dbReference type="AlphaFoldDB" id="A0A0F9RIZ4"/>
<organism evidence="2">
    <name type="scientific">marine sediment metagenome</name>
    <dbReference type="NCBI Taxonomy" id="412755"/>
    <lineage>
        <taxon>unclassified sequences</taxon>
        <taxon>metagenomes</taxon>
        <taxon>ecological metagenomes</taxon>
    </lineage>
</organism>
<comment type="caution">
    <text evidence="2">The sequence shown here is derived from an EMBL/GenBank/DDBJ whole genome shotgun (WGS) entry which is preliminary data.</text>
</comment>
<sequence length="167" mass="17210">MSAIFIGGVGGVISFGVLVIVFSLMADVLTTSQATQGVTSGATAVNETFSASGTLLNAGTPTIGNNINNDTEVVRNATTLFTDGTDYTLTQTGVFTIIAASTDTNITYDYTVFAETAEFNVTGSGLLGFTNIGNLVPTMGLIFGIVLVLSLLVGLLFLFGTRVRGSD</sequence>
<protein>
    <submittedName>
        <fullName evidence="2">Uncharacterized protein</fullName>
    </submittedName>
</protein>
<keyword evidence="1" id="KW-0472">Membrane</keyword>
<accession>A0A0F9RIZ4</accession>
<proteinExistence type="predicted"/>